<keyword evidence="5" id="KW-1185">Reference proteome</keyword>
<dbReference type="InterPro" id="IPR010914">
    <property type="entry name" value="RsgA_GTPase_dom"/>
</dbReference>
<feature type="binding site" evidence="2">
    <location>
        <begin position="163"/>
        <end position="166"/>
    </location>
    <ligand>
        <name>GTP</name>
        <dbReference type="ChEBI" id="CHEBI:37565"/>
    </ligand>
</feature>
<dbReference type="GO" id="GO:0005525">
    <property type="term" value="F:GTP binding"/>
    <property type="evidence" value="ECO:0007669"/>
    <property type="project" value="UniProtKB-UniRule"/>
</dbReference>
<protein>
    <recommendedName>
        <fullName evidence="2">Small ribosomal subunit biogenesis GTPase RsgA</fullName>
        <ecNumber evidence="2">3.6.1.-</ecNumber>
    </recommendedName>
</protein>
<dbReference type="NCBIfam" id="TIGR00157">
    <property type="entry name" value="ribosome small subunit-dependent GTPase A"/>
    <property type="match status" value="1"/>
</dbReference>
<keyword evidence="2" id="KW-0479">Metal-binding</keyword>
<evidence type="ECO:0000313" key="5">
    <source>
        <dbReference type="Proteomes" id="UP000241964"/>
    </source>
</evidence>
<keyword evidence="2" id="KW-0862">Zinc</keyword>
<keyword evidence="2" id="KW-0963">Cytoplasm</keyword>
<dbReference type="PANTHER" id="PTHR32120">
    <property type="entry name" value="SMALL RIBOSOMAL SUBUNIT BIOGENESIS GTPASE RSGA"/>
    <property type="match status" value="1"/>
</dbReference>
<feature type="binding site" evidence="2">
    <location>
        <position position="311"/>
    </location>
    <ligand>
        <name>Zn(2+)</name>
        <dbReference type="ChEBI" id="CHEBI:29105"/>
    </ligand>
</feature>
<evidence type="ECO:0000256" key="1">
    <source>
        <dbReference type="ARBA" id="ARBA00022517"/>
    </source>
</evidence>
<comment type="similarity">
    <text evidence="2">Belongs to the TRAFAC class YlqF/YawG GTPase family. RsgA subfamily.</text>
</comment>
<dbReference type="GO" id="GO:0046872">
    <property type="term" value="F:metal ion binding"/>
    <property type="evidence" value="ECO:0007669"/>
    <property type="project" value="UniProtKB-KW"/>
</dbReference>
<dbReference type="Gene3D" id="3.40.50.300">
    <property type="entry name" value="P-loop containing nucleotide triphosphate hydrolases"/>
    <property type="match status" value="1"/>
</dbReference>
<keyword evidence="1 2" id="KW-0690">Ribosome biogenesis</keyword>
<dbReference type="GO" id="GO:0042274">
    <property type="term" value="P:ribosomal small subunit biogenesis"/>
    <property type="evidence" value="ECO:0007669"/>
    <property type="project" value="UniProtKB-UniRule"/>
</dbReference>
<sequence>MRADRRCAAHSSDFTTMTSLTQYGWNTHFEQHFHTFQAQGLEAGRVTAIEGFRHQLVTAHGTADAMLSGALMNSADNWDLPKVGDWVAFKAYDNEGIIISVLPRLNELSRKLPGRTTEKQVIATNIDTAFIVQGLDRDFNPMRLQRYIVQIMQCNIRPVVLLNKQDLVADPESYRREVIALGYDCPVLLLSATGQEGISQWAAQHLLPGNTYVLIGSSGVGKSTLVNALLGYHLQEEGAVSSFNHKGRHTTVSRNLVMLPSGAMLIDSPGMREFGVTLEADDQGMHYHPLLAALSAGCRFHDCTHQHEPGCAVVAAVREGGLPREVYESYLKISREQAHYQTDSVERKRVERQFGKMAKQVVQYRKQRKY</sequence>
<evidence type="ECO:0000259" key="3">
    <source>
        <dbReference type="PROSITE" id="PS50936"/>
    </source>
</evidence>
<reference evidence="4 5" key="1">
    <citation type="submission" date="2018-03" db="EMBL/GenBank/DDBJ databases">
        <title>Genomic Encyclopedia of Archaeal and Bacterial Type Strains, Phase II (KMG-II): from individual species to whole genera.</title>
        <authorList>
            <person name="Goeker M."/>
        </authorList>
    </citation>
    <scope>NUCLEOTIDE SEQUENCE [LARGE SCALE GENOMIC DNA]</scope>
    <source>
        <strain evidence="4 5">DSM 29057</strain>
    </source>
</reference>
<dbReference type="EC" id="3.6.1.-" evidence="2"/>
<keyword evidence="2" id="KW-0694">RNA-binding</keyword>
<comment type="subcellular location">
    <subcellularLocation>
        <location evidence="2">Cytoplasm</location>
    </subcellularLocation>
</comment>
<keyword evidence="2" id="KW-0547">Nucleotide-binding</keyword>
<feature type="binding site" evidence="2">
    <location>
        <begin position="216"/>
        <end position="224"/>
    </location>
    <ligand>
        <name>GTP</name>
        <dbReference type="ChEBI" id="CHEBI:37565"/>
    </ligand>
</feature>
<accession>A0A2P8FNF7</accession>
<dbReference type="AlphaFoldDB" id="A0A2P8FNF7"/>
<comment type="function">
    <text evidence="2">One of several proteins that assist in the late maturation steps of the functional core of the 30S ribosomal subunit. Helps release RbfA from mature subunits. May play a role in the assembly of ribosomal proteins into the subunit. Circularly permuted GTPase that catalyzes slow GTP hydrolysis, GTPase activity is stimulated by the 30S ribosomal subunit.</text>
</comment>
<keyword evidence="2" id="KW-0699">rRNA-binding</keyword>
<dbReference type="GO" id="GO:0003924">
    <property type="term" value="F:GTPase activity"/>
    <property type="evidence" value="ECO:0007669"/>
    <property type="project" value="UniProtKB-UniRule"/>
</dbReference>
<dbReference type="InterPro" id="IPR027417">
    <property type="entry name" value="P-loop_NTPase"/>
</dbReference>
<dbReference type="Proteomes" id="UP000241964">
    <property type="component" value="Unassembled WGS sequence"/>
</dbReference>
<dbReference type="PROSITE" id="PS50936">
    <property type="entry name" value="ENGC_GTPASE"/>
    <property type="match status" value="1"/>
</dbReference>
<dbReference type="Pfam" id="PF03193">
    <property type="entry name" value="RsgA_GTPase"/>
    <property type="match status" value="1"/>
</dbReference>
<dbReference type="HAMAP" id="MF_01820">
    <property type="entry name" value="GTPase_RsgA"/>
    <property type="match status" value="1"/>
</dbReference>
<keyword evidence="2" id="KW-0378">Hydrolase</keyword>
<dbReference type="GO" id="GO:0019843">
    <property type="term" value="F:rRNA binding"/>
    <property type="evidence" value="ECO:0007669"/>
    <property type="project" value="UniProtKB-KW"/>
</dbReference>
<keyword evidence="2" id="KW-0342">GTP-binding</keyword>
<name>A0A2P8FNF7_9BACT</name>
<proteinExistence type="inferred from homology"/>
<gene>
    <name evidence="2" type="primary">rsgA</name>
    <name evidence="4" type="ORF">CLV60_117145</name>
</gene>
<dbReference type="Gene3D" id="1.10.40.50">
    <property type="entry name" value="Probable gtpase engc, domain 3"/>
    <property type="match status" value="1"/>
</dbReference>
<feature type="binding site" evidence="2">
    <location>
        <position position="305"/>
    </location>
    <ligand>
        <name>Zn(2+)</name>
        <dbReference type="ChEBI" id="CHEBI:29105"/>
    </ligand>
</feature>
<evidence type="ECO:0000256" key="2">
    <source>
        <dbReference type="HAMAP-Rule" id="MF_01820"/>
    </source>
</evidence>
<comment type="cofactor">
    <cofactor evidence="2">
        <name>Zn(2+)</name>
        <dbReference type="ChEBI" id="CHEBI:29105"/>
    </cofactor>
    <text evidence="2">Binds 1 zinc ion per subunit.</text>
</comment>
<dbReference type="PANTHER" id="PTHR32120:SF10">
    <property type="entry name" value="SMALL RIBOSOMAL SUBUNIT BIOGENESIS GTPASE RSGA"/>
    <property type="match status" value="1"/>
</dbReference>
<dbReference type="SUPFAM" id="SSF52540">
    <property type="entry name" value="P-loop containing nucleoside triphosphate hydrolases"/>
    <property type="match status" value="1"/>
</dbReference>
<dbReference type="GO" id="GO:0005737">
    <property type="term" value="C:cytoplasm"/>
    <property type="evidence" value="ECO:0007669"/>
    <property type="project" value="UniProtKB-SubCell"/>
</dbReference>
<dbReference type="CDD" id="cd01854">
    <property type="entry name" value="YjeQ_EngC"/>
    <property type="match status" value="1"/>
</dbReference>
<feature type="binding site" evidence="2">
    <location>
        <position position="298"/>
    </location>
    <ligand>
        <name>Zn(2+)</name>
        <dbReference type="ChEBI" id="CHEBI:29105"/>
    </ligand>
</feature>
<dbReference type="InterPro" id="IPR004881">
    <property type="entry name" value="Ribosome_biogen_GTPase_RsgA"/>
</dbReference>
<feature type="domain" description="EngC GTPase" evidence="3">
    <location>
        <begin position="124"/>
        <end position="272"/>
    </location>
</feature>
<comment type="subunit">
    <text evidence="2">Monomer. Associates with 30S ribosomal subunit, binds 16S rRNA.</text>
</comment>
<feature type="binding site" evidence="2">
    <location>
        <position position="303"/>
    </location>
    <ligand>
        <name>Zn(2+)</name>
        <dbReference type="ChEBI" id="CHEBI:29105"/>
    </ligand>
</feature>
<organism evidence="4 5">
    <name type="scientific">Dyadobacter jiangsuensis</name>
    <dbReference type="NCBI Taxonomy" id="1591085"/>
    <lineage>
        <taxon>Bacteria</taxon>
        <taxon>Pseudomonadati</taxon>
        <taxon>Bacteroidota</taxon>
        <taxon>Cytophagia</taxon>
        <taxon>Cytophagales</taxon>
        <taxon>Spirosomataceae</taxon>
        <taxon>Dyadobacter</taxon>
    </lineage>
</organism>
<comment type="caution">
    <text evidence="4">The sequence shown here is derived from an EMBL/GenBank/DDBJ whole genome shotgun (WGS) entry which is preliminary data.</text>
</comment>
<evidence type="ECO:0000313" key="4">
    <source>
        <dbReference type="EMBL" id="PSL23268.1"/>
    </source>
</evidence>
<dbReference type="EMBL" id="PYAS01000017">
    <property type="protein sequence ID" value="PSL23268.1"/>
    <property type="molecule type" value="Genomic_DNA"/>
</dbReference>